<dbReference type="PANTHER" id="PTHR43037:SF5">
    <property type="entry name" value="FERULOYL ESTERASE"/>
    <property type="match status" value="1"/>
</dbReference>
<comment type="subcellular location">
    <subcellularLocation>
        <location evidence="4">Secreted</location>
    </subcellularLocation>
</comment>
<dbReference type="EMBL" id="MU251527">
    <property type="protein sequence ID" value="KAG9232857.1"/>
    <property type="molecule type" value="Genomic_DNA"/>
</dbReference>
<sequence length="321" mass="34639">MAFSSVATFYHSVLLVVLVFAASALAAQNPLLRIANSEFGPNPSNVPFYLYLPKVLAPNPPILVNPHWCHGTAQAAFTGTQLANLADTYGYIMIFPNSPNTADQCWDISSPETLTHEAGGDSLGIVSMVRYVLRKYNADPTRVFAMGTSSGAMMTNVLLGAYPDVFAAGSGWAGVAFGCYADPKGGAGTWSDACATGKIQKTGAEWKNVVQAAYPEYTGWRPKMHVLHGTVDQILDYQNLAEEVKEWTAVLGVENVTATVRTNDIRPGWTTRSWSDGGRGEVFRATSAAGVTHDIQTDANTVLEWFDLKCQGTGCFSRPRL</sequence>
<dbReference type="GO" id="GO:0052689">
    <property type="term" value="F:carboxylic ester hydrolase activity"/>
    <property type="evidence" value="ECO:0007669"/>
    <property type="project" value="UniProtKB-KW"/>
</dbReference>
<evidence type="ECO:0000256" key="2">
    <source>
        <dbReference type="ARBA" id="ARBA00022729"/>
    </source>
</evidence>
<evidence type="ECO:0000256" key="4">
    <source>
        <dbReference type="RuleBase" id="RU367147"/>
    </source>
</evidence>
<evidence type="ECO:0000256" key="1">
    <source>
        <dbReference type="ARBA" id="ARBA00022487"/>
    </source>
</evidence>
<comment type="similarity">
    <text evidence="4">Belongs to the carbohydrate esterase 1 (CE1) family.</text>
</comment>
<gene>
    <name evidence="5" type="ORF">BJ875DRAFT_513561</name>
</gene>
<dbReference type="AlphaFoldDB" id="A0A9P8C477"/>
<dbReference type="InterPro" id="IPR050955">
    <property type="entry name" value="Plant_Biomass_Hydrol_Est"/>
</dbReference>
<keyword evidence="6" id="KW-1185">Reference proteome</keyword>
<evidence type="ECO:0000256" key="3">
    <source>
        <dbReference type="ARBA" id="ARBA00022801"/>
    </source>
</evidence>
<accession>A0A9P8C477</accession>
<dbReference type="Pfam" id="PF10503">
    <property type="entry name" value="Esterase_PHB"/>
    <property type="match status" value="1"/>
</dbReference>
<keyword evidence="4" id="KW-0964">Secreted</keyword>
<feature type="chain" id="PRO_5040528451" description="Carboxylic ester hydrolase" evidence="4">
    <location>
        <begin position="27"/>
        <end position="321"/>
    </location>
</feature>
<dbReference type="SUPFAM" id="SSF53474">
    <property type="entry name" value="alpha/beta-Hydrolases"/>
    <property type="match status" value="2"/>
</dbReference>
<dbReference type="GO" id="GO:0005576">
    <property type="term" value="C:extracellular region"/>
    <property type="evidence" value="ECO:0007669"/>
    <property type="project" value="UniProtKB-SubCell"/>
</dbReference>
<dbReference type="Proteomes" id="UP000824998">
    <property type="component" value="Unassembled WGS sequence"/>
</dbReference>
<protein>
    <recommendedName>
        <fullName evidence="4">Carboxylic ester hydrolase</fullName>
        <ecNumber evidence="4">3.1.1.-</ecNumber>
    </recommendedName>
</protein>
<keyword evidence="3 4" id="KW-0378">Hydrolase</keyword>
<evidence type="ECO:0000313" key="5">
    <source>
        <dbReference type="EMBL" id="KAG9232857.1"/>
    </source>
</evidence>
<comment type="caution">
    <text evidence="5">The sequence shown here is derived from an EMBL/GenBank/DDBJ whole genome shotgun (WGS) entry which is preliminary data.</text>
</comment>
<dbReference type="InterPro" id="IPR029058">
    <property type="entry name" value="AB_hydrolase_fold"/>
</dbReference>
<dbReference type="InterPro" id="IPR010126">
    <property type="entry name" value="Esterase_phb"/>
</dbReference>
<keyword evidence="4" id="KW-0119">Carbohydrate metabolism</keyword>
<dbReference type="EC" id="3.1.1.-" evidence="4"/>
<comment type="function">
    <text evidence="4">Esterase involved in the hydrolysis of xylan, a major structural heterogeneous polysaccharide found in plant biomass representing the second most abundant polysaccharide in the biosphere, after cellulose.</text>
</comment>
<keyword evidence="4" id="KW-0624">Polysaccharide degradation</keyword>
<keyword evidence="1 4" id="KW-0719">Serine esterase</keyword>
<dbReference type="OrthoDB" id="2425929at2759"/>
<evidence type="ECO:0000313" key="6">
    <source>
        <dbReference type="Proteomes" id="UP000824998"/>
    </source>
</evidence>
<dbReference type="PANTHER" id="PTHR43037">
    <property type="entry name" value="UNNAMED PRODUCT-RELATED"/>
    <property type="match status" value="1"/>
</dbReference>
<dbReference type="Gene3D" id="3.40.50.1820">
    <property type="entry name" value="alpha/beta hydrolase"/>
    <property type="match status" value="1"/>
</dbReference>
<name>A0A9P8C477_9HELO</name>
<organism evidence="5 6">
    <name type="scientific">Amylocarpus encephaloides</name>
    <dbReference type="NCBI Taxonomy" id="45428"/>
    <lineage>
        <taxon>Eukaryota</taxon>
        <taxon>Fungi</taxon>
        <taxon>Dikarya</taxon>
        <taxon>Ascomycota</taxon>
        <taxon>Pezizomycotina</taxon>
        <taxon>Leotiomycetes</taxon>
        <taxon>Helotiales</taxon>
        <taxon>Helotiales incertae sedis</taxon>
        <taxon>Amylocarpus</taxon>
    </lineage>
</organism>
<proteinExistence type="inferred from homology"/>
<feature type="signal peptide" evidence="4">
    <location>
        <begin position="1"/>
        <end position="26"/>
    </location>
</feature>
<reference evidence="5" key="1">
    <citation type="journal article" date="2021" name="IMA Fungus">
        <title>Genomic characterization of three marine fungi, including Emericellopsis atlantica sp. nov. with signatures of a generalist lifestyle and marine biomass degradation.</title>
        <authorList>
            <person name="Hagestad O.C."/>
            <person name="Hou L."/>
            <person name="Andersen J.H."/>
            <person name="Hansen E.H."/>
            <person name="Altermark B."/>
            <person name="Li C."/>
            <person name="Kuhnert E."/>
            <person name="Cox R.J."/>
            <person name="Crous P.W."/>
            <person name="Spatafora J.W."/>
            <person name="Lail K."/>
            <person name="Amirebrahimi M."/>
            <person name="Lipzen A."/>
            <person name="Pangilinan J."/>
            <person name="Andreopoulos W."/>
            <person name="Hayes R.D."/>
            <person name="Ng V."/>
            <person name="Grigoriev I.V."/>
            <person name="Jackson S.A."/>
            <person name="Sutton T.D.S."/>
            <person name="Dobson A.D.W."/>
            <person name="Rama T."/>
        </authorList>
    </citation>
    <scope>NUCLEOTIDE SEQUENCE</scope>
    <source>
        <strain evidence="5">TRa018bII</strain>
    </source>
</reference>
<dbReference type="NCBIfam" id="TIGR01840">
    <property type="entry name" value="esterase_phb"/>
    <property type="match status" value="1"/>
</dbReference>
<keyword evidence="2 4" id="KW-0732">Signal</keyword>
<dbReference type="GO" id="GO:0045493">
    <property type="term" value="P:xylan catabolic process"/>
    <property type="evidence" value="ECO:0007669"/>
    <property type="project" value="UniProtKB-UniRule"/>
</dbReference>